<feature type="binding site" evidence="10">
    <location>
        <position position="113"/>
    </location>
    <ligand>
        <name>Mn(2+)</name>
        <dbReference type="ChEBI" id="CHEBI:29035"/>
    </ligand>
</feature>
<comment type="pathway">
    <text evidence="1 10">Isoprenoid biosynthesis; dimethylallyl diphosphate biosynthesis; dimethylallyl diphosphate from isopentenyl diphosphate: step 1/1.</text>
</comment>
<dbReference type="Gene3D" id="3.90.79.10">
    <property type="entry name" value="Nucleoside Triphosphate Pyrophosphohydrolase"/>
    <property type="match status" value="1"/>
</dbReference>
<reference evidence="12 13" key="1">
    <citation type="submission" date="2021-01" db="EMBL/GenBank/DDBJ databases">
        <title>Whole genome shotgun sequence of Actinoplanes durhamensis NBRC 14914.</title>
        <authorList>
            <person name="Komaki H."/>
            <person name="Tamura T."/>
        </authorList>
    </citation>
    <scope>NUCLEOTIDE SEQUENCE [LARGE SCALE GENOMIC DNA]</scope>
    <source>
        <strain evidence="12 13">NBRC 14914</strain>
    </source>
</reference>
<evidence type="ECO:0000256" key="10">
    <source>
        <dbReference type="HAMAP-Rule" id="MF_00202"/>
    </source>
</evidence>
<keyword evidence="5 10" id="KW-0479">Metal-binding</keyword>
<dbReference type="InterPro" id="IPR056375">
    <property type="entry name" value="Idi_bact"/>
</dbReference>
<dbReference type="PANTHER" id="PTHR10885">
    <property type="entry name" value="ISOPENTENYL-DIPHOSPHATE DELTA-ISOMERASE"/>
    <property type="match status" value="1"/>
</dbReference>
<dbReference type="Pfam" id="PF00293">
    <property type="entry name" value="NUDIX"/>
    <property type="match status" value="1"/>
</dbReference>
<dbReference type="InterPro" id="IPR015797">
    <property type="entry name" value="NUDIX_hydrolase-like_dom_sf"/>
</dbReference>
<dbReference type="InterPro" id="IPR011876">
    <property type="entry name" value="IsopentenylPP_isomerase_typ1"/>
</dbReference>
<comment type="subcellular location">
    <subcellularLocation>
        <location evidence="10">Cytoplasm</location>
    </subcellularLocation>
</comment>
<comment type="caution">
    <text evidence="12">The sequence shown here is derived from an EMBL/GenBank/DDBJ whole genome shotgun (WGS) entry which is preliminary data.</text>
</comment>
<keyword evidence="4 10" id="KW-0963">Cytoplasm</keyword>
<keyword evidence="9 10" id="KW-0413">Isomerase</keyword>
<keyword evidence="7 10" id="KW-0464">Manganese</keyword>
<feature type="domain" description="Nudix hydrolase" evidence="11">
    <location>
        <begin position="28"/>
        <end position="161"/>
    </location>
</feature>
<evidence type="ECO:0000256" key="4">
    <source>
        <dbReference type="ARBA" id="ARBA00022490"/>
    </source>
</evidence>
<dbReference type="NCBIfam" id="TIGR02150">
    <property type="entry name" value="IPP_isom_1"/>
    <property type="match status" value="1"/>
</dbReference>
<feature type="binding site" evidence="10">
    <location>
        <position position="67"/>
    </location>
    <ligand>
        <name>Mn(2+)</name>
        <dbReference type="ChEBI" id="CHEBI:29035"/>
    </ligand>
</feature>
<keyword evidence="13" id="KW-1185">Reference proteome</keyword>
<evidence type="ECO:0000256" key="3">
    <source>
        <dbReference type="ARBA" id="ARBA00012057"/>
    </source>
</evidence>
<evidence type="ECO:0000256" key="1">
    <source>
        <dbReference type="ARBA" id="ARBA00004826"/>
    </source>
</evidence>
<dbReference type="SUPFAM" id="SSF55811">
    <property type="entry name" value="Nudix"/>
    <property type="match status" value="1"/>
</dbReference>
<feature type="active site" evidence="10">
    <location>
        <position position="113"/>
    </location>
</feature>
<feature type="binding site" evidence="10">
    <location>
        <position position="23"/>
    </location>
    <ligand>
        <name>Mn(2+)</name>
        <dbReference type="ChEBI" id="CHEBI:29035"/>
    </ligand>
</feature>
<dbReference type="PROSITE" id="PS51462">
    <property type="entry name" value="NUDIX"/>
    <property type="match status" value="1"/>
</dbReference>
<evidence type="ECO:0000256" key="7">
    <source>
        <dbReference type="ARBA" id="ARBA00023211"/>
    </source>
</evidence>
<protein>
    <recommendedName>
        <fullName evidence="3 10">Isopentenyl-diphosphate Delta-isomerase</fullName>
        <shortName evidence="10">IPP isomerase</shortName>
        <ecNumber evidence="3 10">5.3.3.2</ecNumber>
    </recommendedName>
    <alternativeName>
        <fullName evidence="10">IPP:DMAPP isomerase</fullName>
    </alternativeName>
    <alternativeName>
        <fullName evidence="10">Isopentenyl pyrophosphate isomerase</fullName>
    </alternativeName>
</protein>
<evidence type="ECO:0000256" key="9">
    <source>
        <dbReference type="ARBA" id="ARBA00023235"/>
    </source>
</evidence>
<dbReference type="Proteomes" id="UP000637628">
    <property type="component" value="Unassembled WGS sequence"/>
</dbReference>
<dbReference type="EMBL" id="BOML01000021">
    <property type="protein sequence ID" value="GIE01366.1"/>
    <property type="molecule type" value="Genomic_DNA"/>
</dbReference>
<dbReference type="PANTHER" id="PTHR10885:SF0">
    <property type="entry name" value="ISOPENTENYL-DIPHOSPHATE DELTA-ISOMERASE"/>
    <property type="match status" value="1"/>
</dbReference>
<name>A0ABQ3YUU6_9ACTN</name>
<evidence type="ECO:0000256" key="5">
    <source>
        <dbReference type="ARBA" id="ARBA00022723"/>
    </source>
</evidence>
<feature type="active site" evidence="10">
    <location>
        <position position="65"/>
    </location>
</feature>
<comment type="cofactor">
    <cofactor evidence="10">
        <name>Mg(2+)</name>
        <dbReference type="ChEBI" id="CHEBI:18420"/>
    </cofactor>
    <text evidence="10">Binds 1 Mg(2+) ion per subunit. The magnesium ion binds only when substrate is bound.</text>
</comment>
<gene>
    <name evidence="12" type="primary">idi_1</name>
    <name evidence="10" type="synonym">idi</name>
    <name evidence="12" type="ORF">Adu01nite_27160</name>
</gene>
<dbReference type="NCBIfam" id="NF002995">
    <property type="entry name" value="PRK03759.1"/>
    <property type="match status" value="1"/>
</dbReference>
<keyword evidence="8 10" id="KW-0414">Isoprene biosynthesis</keyword>
<comment type="function">
    <text evidence="10">Catalyzes the 1,3-allylic rearrangement of the homoallylic substrate isopentenyl (IPP) to its highly electrophilic allylic isomer, dimethylallyl diphosphate (DMAPP).</text>
</comment>
<dbReference type="PIRSF" id="PIRSF018427">
    <property type="entry name" value="Isopntndiph_ism"/>
    <property type="match status" value="1"/>
</dbReference>
<dbReference type="EC" id="5.3.3.2" evidence="3 10"/>
<evidence type="ECO:0000259" key="11">
    <source>
        <dbReference type="PROSITE" id="PS51462"/>
    </source>
</evidence>
<sequence>MEHVVLLDESGRARGRHDKRTVHTADTPLHLAFSCYVFDSAGRFLLTQRAAGKQTWPGIWTNSVCGHPQEGESMRAAVARRAEFELGLALDEIRLVLPGFRYRAELDGVVENEMCPVFYATASVPPRLNPAEVGAVRWVPWDGFLSGVLADDPAYSPWCRLQAVALTALGPAPRDWPAGDAAALPPAAGL</sequence>
<comment type="cofactor">
    <cofactor evidence="10">
        <name>Mn(2+)</name>
        <dbReference type="ChEBI" id="CHEBI:29035"/>
    </cofactor>
    <text evidence="10">Binds 1 Mn(2+) ion per subunit.</text>
</comment>
<dbReference type="HAMAP" id="MF_00202">
    <property type="entry name" value="Idi"/>
    <property type="match status" value="1"/>
</dbReference>
<comment type="similarity">
    <text evidence="2 10">Belongs to the IPP isomerase type 1 family.</text>
</comment>
<dbReference type="RefSeq" id="WP_203726959.1">
    <property type="nucleotide sequence ID" value="NZ_BAAATX010000014.1"/>
</dbReference>
<feature type="binding site" evidence="10">
    <location>
        <position position="30"/>
    </location>
    <ligand>
        <name>Mn(2+)</name>
        <dbReference type="ChEBI" id="CHEBI:29035"/>
    </ligand>
</feature>
<accession>A0ABQ3YUU6</accession>
<evidence type="ECO:0000256" key="8">
    <source>
        <dbReference type="ARBA" id="ARBA00023229"/>
    </source>
</evidence>
<keyword evidence="6 10" id="KW-0460">Magnesium</keyword>
<comment type="catalytic activity">
    <reaction evidence="10">
        <text>isopentenyl diphosphate = dimethylallyl diphosphate</text>
        <dbReference type="Rhea" id="RHEA:23284"/>
        <dbReference type="ChEBI" id="CHEBI:57623"/>
        <dbReference type="ChEBI" id="CHEBI:128769"/>
        <dbReference type="EC" id="5.3.3.2"/>
    </reaction>
</comment>
<proteinExistence type="inferred from homology"/>
<evidence type="ECO:0000313" key="13">
    <source>
        <dbReference type="Proteomes" id="UP000637628"/>
    </source>
</evidence>
<evidence type="ECO:0000256" key="6">
    <source>
        <dbReference type="ARBA" id="ARBA00022842"/>
    </source>
</evidence>
<evidence type="ECO:0000256" key="2">
    <source>
        <dbReference type="ARBA" id="ARBA00007579"/>
    </source>
</evidence>
<organism evidence="12 13">
    <name type="scientific">Paractinoplanes durhamensis</name>
    <dbReference type="NCBI Taxonomy" id="113563"/>
    <lineage>
        <taxon>Bacteria</taxon>
        <taxon>Bacillati</taxon>
        <taxon>Actinomycetota</taxon>
        <taxon>Actinomycetes</taxon>
        <taxon>Micromonosporales</taxon>
        <taxon>Micromonosporaceae</taxon>
        <taxon>Paractinoplanes</taxon>
    </lineage>
</organism>
<dbReference type="InterPro" id="IPR000086">
    <property type="entry name" value="NUDIX_hydrolase_dom"/>
</dbReference>
<dbReference type="CDD" id="cd02885">
    <property type="entry name" value="NUDIX_IPP_Isomerase"/>
    <property type="match status" value="1"/>
</dbReference>
<feature type="binding site" evidence="10">
    <location>
        <position position="85"/>
    </location>
    <ligand>
        <name>Mg(2+)</name>
        <dbReference type="ChEBI" id="CHEBI:18420"/>
    </ligand>
</feature>
<evidence type="ECO:0000313" key="12">
    <source>
        <dbReference type="EMBL" id="GIE01366.1"/>
    </source>
</evidence>
<feature type="binding site" evidence="10">
    <location>
        <position position="111"/>
    </location>
    <ligand>
        <name>Mn(2+)</name>
        <dbReference type="ChEBI" id="CHEBI:29035"/>
    </ligand>
</feature>